<organism evidence="1 2">
    <name type="scientific">Candidatus Nealsonbacteria bacterium RIFCSPLOWO2_01_FULL_41_9</name>
    <dbReference type="NCBI Taxonomy" id="1801671"/>
    <lineage>
        <taxon>Bacteria</taxon>
        <taxon>Candidatus Nealsoniibacteriota</taxon>
    </lineage>
</organism>
<comment type="caution">
    <text evidence="1">The sequence shown here is derived from an EMBL/GenBank/DDBJ whole genome shotgun (WGS) entry which is preliminary data.</text>
</comment>
<evidence type="ECO:0000313" key="2">
    <source>
        <dbReference type="Proteomes" id="UP000176406"/>
    </source>
</evidence>
<dbReference type="PANTHER" id="PTHR42967">
    <property type="entry name" value="METAL DEPENDENT HYDROLASE"/>
    <property type="match status" value="1"/>
</dbReference>
<protein>
    <recommendedName>
        <fullName evidence="3">Lactamase</fullName>
    </recommendedName>
</protein>
<dbReference type="PANTHER" id="PTHR42967:SF1">
    <property type="entry name" value="MBL FOLD METALLO-HYDROLASE"/>
    <property type="match status" value="1"/>
</dbReference>
<dbReference type="Proteomes" id="UP000176406">
    <property type="component" value="Unassembled WGS sequence"/>
</dbReference>
<evidence type="ECO:0000313" key="1">
    <source>
        <dbReference type="EMBL" id="OGZ23175.1"/>
    </source>
</evidence>
<evidence type="ECO:0008006" key="3">
    <source>
        <dbReference type="Google" id="ProtNLM"/>
    </source>
</evidence>
<gene>
    <name evidence="1" type="ORF">A3A08_02840</name>
</gene>
<dbReference type="Pfam" id="PF13483">
    <property type="entry name" value="Lactamase_B_3"/>
    <property type="match status" value="1"/>
</dbReference>
<dbReference type="EMBL" id="MHMG01000024">
    <property type="protein sequence ID" value="OGZ23175.1"/>
    <property type="molecule type" value="Genomic_DNA"/>
</dbReference>
<dbReference type="SUPFAM" id="SSF56281">
    <property type="entry name" value="Metallo-hydrolase/oxidoreductase"/>
    <property type="match status" value="1"/>
</dbReference>
<proteinExistence type="predicted"/>
<accession>A0A1G2EBI5</accession>
<dbReference type="InterPro" id="IPR036866">
    <property type="entry name" value="RibonucZ/Hydroxyglut_hydro"/>
</dbReference>
<dbReference type="Gene3D" id="3.60.15.10">
    <property type="entry name" value="Ribonuclease Z/Hydroxyacylglutathione hydrolase-like"/>
    <property type="match status" value="1"/>
</dbReference>
<dbReference type="AlphaFoldDB" id="A0A1G2EBI5"/>
<reference evidence="1 2" key="1">
    <citation type="journal article" date="2016" name="Nat. Commun.">
        <title>Thousands of microbial genomes shed light on interconnected biogeochemical processes in an aquifer system.</title>
        <authorList>
            <person name="Anantharaman K."/>
            <person name="Brown C.T."/>
            <person name="Hug L.A."/>
            <person name="Sharon I."/>
            <person name="Castelle C.J."/>
            <person name="Probst A.J."/>
            <person name="Thomas B.C."/>
            <person name="Singh A."/>
            <person name="Wilkins M.J."/>
            <person name="Karaoz U."/>
            <person name="Brodie E.L."/>
            <person name="Williams K.H."/>
            <person name="Hubbard S.S."/>
            <person name="Banfield J.F."/>
        </authorList>
    </citation>
    <scope>NUCLEOTIDE SEQUENCE [LARGE SCALE GENOMIC DNA]</scope>
</reference>
<name>A0A1G2EBI5_9BACT</name>
<sequence>MQIFWKGQSCFQIIAAPEKNNPVKIVIDPFSEEAGLRLPKLEADVLLTTHGHADHNNIKGVDPSAGSGQGPFLIQGPGEYEVKGVYVKGIPSFHDDKEGKERGNNTIYVIEVEDLKICHLGDLGQKELTKEQMEEIGEIDVLMLPVGGVYTLAAKEALQVMSQVEPKITIPMHYAVPKLKYKLEGVDKFLKILGIKSVAPEEKLTIKKKDMTEEEARVVVLNP</sequence>